<proteinExistence type="predicted"/>
<accession>A0A547P9X1</accession>
<evidence type="ECO:0008006" key="3">
    <source>
        <dbReference type="Google" id="ProtNLM"/>
    </source>
</evidence>
<evidence type="ECO:0000313" key="2">
    <source>
        <dbReference type="Proteomes" id="UP000316343"/>
    </source>
</evidence>
<dbReference type="Proteomes" id="UP000316343">
    <property type="component" value="Unassembled WGS sequence"/>
</dbReference>
<organism evidence="1 2">
    <name type="scientific">Erythrobacter insulae</name>
    <dbReference type="NCBI Taxonomy" id="2584124"/>
    <lineage>
        <taxon>Bacteria</taxon>
        <taxon>Pseudomonadati</taxon>
        <taxon>Pseudomonadota</taxon>
        <taxon>Alphaproteobacteria</taxon>
        <taxon>Sphingomonadales</taxon>
        <taxon>Erythrobacteraceae</taxon>
        <taxon>Erythrobacter/Porphyrobacter group</taxon>
        <taxon>Erythrobacter</taxon>
    </lineage>
</organism>
<protein>
    <recommendedName>
        <fullName evidence="3">DUF1801 domain-containing protein</fullName>
    </recommendedName>
</protein>
<sequence length="114" mass="12627">MADDFADVYARLRTIMLEAAPAMTINRDEAGALELRMPGIDPKTKQPGWFGTVTTKKSYVAFHLMPLYTAPDLADDISPALAKRKQGKTCFNFKNVDNVLFEELSALARRCAAT</sequence>
<comment type="caution">
    <text evidence="1">The sequence shown here is derived from an EMBL/GenBank/DDBJ whole genome shotgun (WGS) entry which is preliminary data.</text>
</comment>
<gene>
    <name evidence="1" type="ORF">FGU71_03015</name>
</gene>
<dbReference type="OrthoDB" id="6331972at2"/>
<dbReference type="AlphaFoldDB" id="A0A547P9X1"/>
<keyword evidence="2" id="KW-1185">Reference proteome</keyword>
<dbReference type="EMBL" id="VHJK01000001">
    <property type="protein sequence ID" value="TRD10929.1"/>
    <property type="molecule type" value="Genomic_DNA"/>
</dbReference>
<name>A0A547P9X1_9SPHN</name>
<dbReference type="RefSeq" id="WP_142787191.1">
    <property type="nucleotide sequence ID" value="NZ_VHJK01000001.1"/>
</dbReference>
<reference evidence="1 2" key="1">
    <citation type="submission" date="2019-06" db="EMBL/GenBank/DDBJ databases">
        <title>Erythrobacter insulae sp. nov., isolated from a tidal flat.</title>
        <authorList>
            <person name="Yoon J.-H."/>
        </authorList>
    </citation>
    <scope>NUCLEOTIDE SEQUENCE [LARGE SCALE GENOMIC DNA]</scope>
    <source>
        <strain evidence="1 2">JBTF-M21</strain>
    </source>
</reference>
<evidence type="ECO:0000313" key="1">
    <source>
        <dbReference type="EMBL" id="TRD10929.1"/>
    </source>
</evidence>